<keyword evidence="1" id="KW-0732">Signal</keyword>
<accession>A0A8T0J0T9</accession>
<dbReference type="EMBL" id="CM026421">
    <property type="protein sequence ID" value="KAG0589574.1"/>
    <property type="molecule type" value="Genomic_DNA"/>
</dbReference>
<organism evidence="2 3">
    <name type="scientific">Ceratodon purpureus</name>
    <name type="common">Fire moss</name>
    <name type="synonym">Dicranum purpureum</name>
    <dbReference type="NCBI Taxonomy" id="3225"/>
    <lineage>
        <taxon>Eukaryota</taxon>
        <taxon>Viridiplantae</taxon>
        <taxon>Streptophyta</taxon>
        <taxon>Embryophyta</taxon>
        <taxon>Bryophyta</taxon>
        <taxon>Bryophytina</taxon>
        <taxon>Bryopsida</taxon>
        <taxon>Dicranidae</taxon>
        <taxon>Pseudoditrichales</taxon>
        <taxon>Ditrichaceae</taxon>
        <taxon>Ceratodon</taxon>
    </lineage>
</organism>
<evidence type="ECO:0000256" key="1">
    <source>
        <dbReference type="SAM" id="SignalP"/>
    </source>
</evidence>
<sequence length="53" mass="5537">MDAVLLVPLLLGYIPSLDSALPLPCGAGRSCRKIGPTMIALPDDNACRTDPTI</sequence>
<feature type="chain" id="PRO_5035859124" evidence="1">
    <location>
        <begin position="21"/>
        <end position="53"/>
    </location>
</feature>
<dbReference type="Proteomes" id="UP000822688">
    <property type="component" value="Chromosome 1"/>
</dbReference>
<evidence type="ECO:0000313" key="3">
    <source>
        <dbReference type="Proteomes" id="UP000822688"/>
    </source>
</evidence>
<name>A0A8T0J0T9_CERPU</name>
<proteinExistence type="predicted"/>
<comment type="caution">
    <text evidence="2">The sequence shown here is derived from an EMBL/GenBank/DDBJ whole genome shotgun (WGS) entry which is preliminary data.</text>
</comment>
<protein>
    <submittedName>
        <fullName evidence="2">Uncharacterized protein</fullName>
    </submittedName>
</protein>
<keyword evidence="3" id="KW-1185">Reference proteome</keyword>
<feature type="signal peptide" evidence="1">
    <location>
        <begin position="1"/>
        <end position="20"/>
    </location>
</feature>
<gene>
    <name evidence="2" type="ORF">KC19_1G030900</name>
</gene>
<dbReference type="AlphaFoldDB" id="A0A8T0J0T9"/>
<evidence type="ECO:0000313" key="2">
    <source>
        <dbReference type="EMBL" id="KAG0589574.1"/>
    </source>
</evidence>
<reference evidence="2" key="1">
    <citation type="submission" date="2020-06" db="EMBL/GenBank/DDBJ databases">
        <title>WGS assembly of Ceratodon purpureus strain R40.</title>
        <authorList>
            <person name="Carey S.B."/>
            <person name="Jenkins J."/>
            <person name="Shu S."/>
            <person name="Lovell J.T."/>
            <person name="Sreedasyam A."/>
            <person name="Maumus F."/>
            <person name="Tiley G.P."/>
            <person name="Fernandez-Pozo N."/>
            <person name="Barry K."/>
            <person name="Chen C."/>
            <person name="Wang M."/>
            <person name="Lipzen A."/>
            <person name="Daum C."/>
            <person name="Saski C.A."/>
            <person name="Payton A.C."/>
            <person name="Mcbreen J.C."/>
            <person name="Conrad R.E."/>
            <person name="Kollar L.M."/>
            <person name="Olsson S."/>
            <person name="Huttunen S."/>
            <person name="Landis J.B."/>
            <person name="Wickett N.J."/>
            <person name="Johnson M.G."/>
            <person name="Rensing S.A."/>
            <person name="Grimwood J."/>
            <person name="Schmutz J."/>
            <person name="Mcdaniel S.F."/>
        </authorList>
    </citation>
    <scope>NUCLEOTIDE SEQUENCE</scope>
    <source>
        <strain evidence="2">R40</strain>
    </source>
</reference>